<evidence type="ECO:0000256" key="1">
    <source>
        <dbReference type="SAM" id="Phobius"/>
    </source>
</evidence>
<organism evidence="2 3">
    <name type="scientific">Aquibacillus halophilus</name>
    <dbReference type="NCBI Taxonomy" id="930132"/>
    <lineage>
        <taxon>Bacteria</taxon>
        <taxon>Bacillati</taxon>
        <taxon>Bacillota</taxon>
        <taxon>Bacilli</taxon>
        <taxon>Bacillales</taxon>
        <taxon>Bacillaceae</taxon>
        <taxon>Aquibacillus</taxon>
    </lineage>
</organism>
<accession>A0A6A8D8R9</accession>
<name>A0A6A8D8R9_9BACI</name>
<comment type="caution">
    <text evidence="2">The sequence shown here is derived from an EMBL/GenBank/DDBJ whole genome shotgun (WGS) entry which is preliminary data.</text>
</comment>
<feature type="transmembrane region" description="Helical" evidence="1">
    <location>
        <begin position="102"/>
        <end position="124"/>
    </location>
</feature>
<keyword evidence="3" id="KW-1185">Reference proteome</keyword>
<feature type="transmembrane region" description="Helical" evidence="1">
    <location>
        <begin position="37"/>
        <end position="56"/>
    </location>
</feature>
<dbReference type="Pfam" id="PF11877">
    <property type="entry name" value="DUF3397"/>
    <property type="match status" value="1"/>
</dbReference>
<gene>
    <name evidence="2" type="ORF">GH741_05625</name>
</gene>
<keyword evidence="1" id="KW-0812">Transmembrane</keyword>
<keyword evidence="1" id="KW-1133">Transmembrane helix</keyword>
<dbReference type="AlphaFoldDB" id="A0A6A8D8R9"/>
<reference evidence="2" key="1">
    <citation type="submission" date="2019-11" db="EMBL/GenBank/DDBJ databases">
        <authorList>
            <person name="Li J."/>
        </authorList>
    </citation>
    <scope>NUCLEOTIDE SEQUENCE</scope>
    <source>
        <strain evidence="2">B6B</strain>
    </source>
</reference>
<feature type="transmembrane region" description="Helical" evidence="1">
    <location>
        <begin position="6"/>
        <end position="25"/>
    </location>
</feature>
<evidence type="ECO:0000313" key="3">
    <source>
        <dbReference type="Proteomes" id="UP000799092"/>
    </source>
</evidence>
<dbReference type="InterPro" id="IPR024515">
    <property type="entry name" value="DUF3397"/>
</dbReference>
<dbReference type="Proteomes" id="UP000799092">
    <property type="component" value="Unassembled WGS sequence"/>
</dbReference>
<evidence type="ECO:0000313" key="2">
    <source>
        <dbReference type="EMBL" id="MRH42155.1"/>
    </source>
</evidence>
<sequence>MNEISYLIGLVITVPILLTMITYIIARNLYKNKWKAIHISVNYTTMFYIFSVATLIHVIFNINFIGLILIVLITSLAISVVIQWKVKEEIVFRYAWRGFWRFSFLLFGCSYIGLILIGITMKILNL</sequence>
<keyword evidence="1" id="KW-0472">Membrane</keyword>
<dbReference type="EMBL" id="WJNG01000004">
    <property type="protein sequence ID" value="MRH42155.1"/>
    <property type="molecule type" value="Genomic_DNA"/>
</dbReference>
<proteinExistence type="predicted"/>
<protein>
    <submittedName>
        <fullName evidence="2">DUF3397 family protein</fullName>
    </submittedName>
</protein>
<dbReference type="RefSeq" id="WP_153735818.1">
    <property type="nucleotide sequence ID" value="NZ_WJNG01000004.1"/>
</dbReference>
<dbReference type="OrthoDB" id="2353183at2"/>
<feature type="transmembrane region" description="Helical" evidence="1">
    <location>
        <begin position="62"/>
        <end position="82"/>
    </location>
</feature>